<evidence type="ECO:0000313" key="2">
    <source>
        <dbReference type="EMBL" id="MDT0435611.1"/>
    </source>
</evidence>
<keyword evidence="3" id="KW-1185">Reference proteome</keyword>
<reference evidence="3" key="1">
    <citation type="submission" date="2023-07" db="EMBL/GenBank/DDBJ databases">
        <title>30 novel species of actinomycetes from the DSMZ collection.</title>
        <authorList>
            <person name="Nouioui I."/>
        </authorList>
    </citation>
    <scope>NUCLEOTIDE SEQUENCE [LARGE SCALE GENOMIC DNA]</scope>
    <source>
        <strain evidence="3">DSM 41981</strain>
    </source>
</reference>
<proteinExistence type="predicted"/>
<comment type="caution">
    <text evidence="2">The sequence shown here is derived from an EMBL/GenBank/DDBJ whole genome shotgun (WGS) entry which is preliminary data.</text>
</comment>
<sequence>MDDIAYAWTPITKAEEQDDGTYMVYGPAASSHLDRDRQRLNSAWLDTAMPAWFAEGANVREQHDAKRAVGVGVGLVKGDGDSGHMLASHIVDPVACLKVKHKVLKGYSVGIKGPKVRLGKADAPGGEVVGGDIVEVSIVDRPCNPTTLFEIAKADGAGELEAVEGTVVEKSDAASFGIADELYAQLPAPVQAALNSLAAAGASVTTETVKADEAGVAIAAPSFLLKVAGQPVTEEMVQGLVDARVERRLSELGKADLSAAARRRAAQTGAAMDDGSYPIRSKAELRKAIKAVGRSGSDHDAIRKHIIKRARALGLEGMVPENWNGNGSLKESEKADTSETGAAGEQPAVVEQAESILRDLRALVPALTKADGDDGEEEGEAEINGADAAVACIAKLIIAEAECLAGGDLRKAISIGLLLDAVRSLKWFKREQDAADQMALADTAKADAPDTGKKEEAPEAGASPEKTASATAEAPLTKADVAELVTSALAEAGTAQEERIQALTGELTKATQTIEALQAQPVPGGPALTRTAAETSAARKSDSDQMRADAAALLAKADACQDRDLREGYLERRRELLVKADA</sequence>
<feature type="region of interest" description="Disordered" evidence="1">
    <location>
        <begin position="443"/>
        <end position="475"/>
    </location>
</feature>
<dbReference type="Proteomes" id="UP001183535">
    <property type="component" value="Unassembled WGS sequence"/>
</dbReference>
<dbReference type="EMBL" id="JAVRES010000004">
    <property type="protein sequence ID" value="MDT0435611.1"/>
    <property type="molecule type" value="Genomic_DNA"/>
</dbReference>
<accession>A0ABD5ELT0</accession>
<feature type="compositionally biased region" description="Basic and acidic residues" evidence="1">
    <location>
        <begin position="444"/>
        <end position="457"/>
    </location>
</feature>
<dbReference type="RefSeq" id="WP_202554885.1">
    <property type="nucleotide sequence ID" value="NZ_JAVRES010000004.1"/>
</dbReference>
<evidence type="ECO:0000256" key="1">
    <source>
        <dbReference type="SAM" id="MobiDB-lite"/>
    </source>
</evidence>
<protein>
    <submittedName>
        <fullName evidence="2">Uncharacterized protein</fullName>
    </submittedName>
</protein>
<organism evidence="2 3">
    <name type="scientific">Streptomyces doudnae</name>
    <dbReference type="NCBI Taxonomy" id="3075536"/>
    <lineage>
        <taxon>Bacteria</taxon>
        <taxon>Bacillati</taxon>
        <taxon>Actinomycetota</taxon>
        <taxon>Actinomycetes</taxon>
        <taxon>Kitasatosporales</taxon>
        <taxon>Streptomycetaceae</taxon>
        <taxon>Streptomyces</taxon>
    </lineage>
</organism>
<gene>
    <name evidence="2" type="ORF">RM877_13045</name>
</gene>
<feature type="region of interest" description="Disordered" evidence="1">
    <location>
        <begin position="521"/>
        <end position="544"/>
    </location>
</feature>
<name>A0ABD5ELT0_9ACTN</name>
<evidence type="ECO:0000313" key="3">
    <source>
        <dbReference type="Proteomes" id="UP001183535"/>
    </source>
</evidence>
<dbReference type="AlphaFoldDB" id="A0ABD5ELT0"/>
<feature type="region of interest" description="Disordered" evidence="1">
    <location>
        <begin position="324"/>
        <end position="348"/>
    </location>
</feature>